<reference evidence="1 2" key="1">
    <citation type="journal article" date="2014" name="Int. J. Syst. Evol. Microbiol.">
        <title>Methanobacterium paludis sp. nov. and a novel strain of Methanobacterium lacus isolated from northern peatlands.</title>
        <authorList>
            <person name="Cadillo-Quiroz H."/>
            <person name="Brauer S.L."/>
            <person name="Goodson N."/>
            <person name="Yavitt J.B."/>
            <person name="Zinder S.H."/>
        </authorList>
    </citation>
    <scope>NUCLEOTIDE SEQUENCE [LARGE SCALE GENOMIC DNA]</scope>
    <source>
        <strain evidence="2">DSM 25820 / JCM 18151 / SWAN1</strain>
    </source>
</reference>
<protein>
    <submittedName>
        <fullName evidence="1">Uncharacterized protein</fullName>
    </submittedName>
</protein>
<dbReference type="EMBL" id="CP002772">
    <property type="protein sequence ID" value="AEG18209.1"/>
    <property type="molecule type" value="Genomic_DNA"/>
</dbReference>
<dbReference type="RefSeq" id="WP_013825710.1">
    <property type="nucleotide sequence ID" value="NC_015574.1"/>
</dbReference>
<dbReference type="GeneID" id="10668697"/>
<evidence type="ECO:0000313" key="1">
    <source>
        <dbReference type="EMBL" id="AEG18209.1"/>
    </source>
</evidence>
<gene>
    <name evidence="1" type="ordered locus">MSWAN_1192</name>
</gene>
<dbReference type="Proteomes" id="UP000009231">
    <property type="component" value="Chromosome"/>
</dbReference>
<keyword evidence="2" id="KW-1185">Reference proteome</keyword>
<evidence type="ECO:0000313" key="2">
    <source>
        <dbReference type="Proteomes" id="UP000009231"/>
    </source>
</evidence>
<organism evidence="1 2">
    <name type="scientific">Methanobacterium paludis (strain DSM 25820 / JCM 18151 / SWAN1)</name>
    <dbReference type="NCBI Taxonomy" id="868131"/>
    <lineage>
        <taxon>Archaea</taxon>
        <taxon>Methanobacteriati</taxon>
        <taxon>Methanobacteriota</taxon>
        <taxon>Methanomada group</taxon>
        <taxon>Methanobacteria</taxon>
        <taxon>Methanobacteriales</taxon>
        <taxon>Methanobacteriaceae</taxon>
        <taxon>Methanobacterium</taxon>
    </lineage>
</organism>
<sequence>MLKYLGIIKEPNGRETLADTTFELKFVEDNKLAEIKFQELTRFMNGYYSSLRPQTSFTWKLTYNFDSSITIRLKFNYPDMGWLNDRIKQERFNAALIHEFEDAYKKFFKY</sequence>
<accession>F6D5A1</accession>
<proteinExistence type="predicted"/>
<dbReference type="HOGENOM" id="CLU_2177902_0_0_2"/>
<name>F6D5A1_METPW</name>
<dbReference type="AlphaFoldDB" id="F6D5A1"/>
<dbReference type="KEGG" id="mew:MSWAN_1192"/>